<dbReference type="EMBL" id="GGEC01056475">
    <property type="protein sequence ID" value="MBX36959.1"/>
    <property type="molecule type" value="Transcribed_RNA"/>
</dbReference>
<dbReference type="AlphaFoldDB" id="A0A2P2N3B4"/>
<organism evidence="1">
    <name type="scientific">Rhizophora mucronata</name>
    <name type="common">Asiatic mangrove</name>
    <dbReference type="NCBI Taxonomy" id="61149"/>
    <lineage>
        <taxon>Eukaryota</taxon>
        <taxon>Viridiplantae</taxon>
        <taxon>Streptophyta</taxon>
        <taxon>Embryophyta</taxon>
        <taxon>Tracheophyta</taxon>
        <taxon>Spermatophyta</taxon>
        <taxon>Magnoliopsida</taxon>
        <taxon>eudicotyledons</taxon>
        <taxon>Gunneridae</taxon>
        <taxon>Pentapetalae</taxon>
        <taxon>rosids</taxon>
        <taxon>fabids</taxon>
        <taxon>Malpighiales</taxon>
        <taxon>Rhizophoraceae</taxon>
        <taxon>Rhizophora</taxon>
    </lineage>
</organism>
<accession>A0A2P2N3B4</accession>
<protein>
    <submittedName>
        <fullName evidence="1">Uncharacterized protein</fullName>
    </submittedName>
</protein>
<name>A0A2P2N3B4_RHIMU</name>
<reference evidence="1" key="1">
    <citation type="submission" date="2018-02" db="EMBL/GenBank/DDBJ databases">
        <title>Rhizophora mucronata_Transcriptome.</title>
        <authorList>
            <person name="Meera S.P."/>
            <person name="Sreeshan A."/>
            <person name="Augustine A."/>
        </authorList>
    </citation>
    <scope>NUCLEOTIDE SEQUENCE</scope>
    <source>
        <tissue evidence="1">Leaf</tissue>
    </source>
</reference>
<proteinExistence type="predicted"/>
<evidence type="ECO:0000313" key="1">
    <source>
        <dbReference type="EMBL" id="MBX36959.1"/>
    </source>
</evidence>
<sequence>MHVAFKKKMHQLFIAKFLYCCQKGVSHHRCTQNETTVHLTLETITSYRS</sequence>